<dbReference type="Proteomes" id="UP000324738">
    <property type="component" value="Unassembled WGS sequence"/>
</dbReference>
<proteinExistence type="inferred from homology"/>
<evidence type="ECO:0000256" key="2">
    <source>
        <dbReference type="ARBA" id="ARBA00007639"/>
    </source>
</evidence>
<dbReference type="GO" id="GO:0030288">
    <property type="term" value="C:outer membrane-bounded periplasmic space"/>
    <property type="evidence" value="ECO:0007669"/>
    <property type="project" value="TreeGrafter"/>
</dbReference>
<protein>
    <submittedName>
        <fullName evidence="5">Autoinducer 2 ABC transporter substrate-binding protein</fullName>
    </submittedName>
</protein>
<feature type="chain" id="PRO_5022898186" evidence="3">
    <location>
        <begin position="30"/>
        <end position="333"/>
    </location>
</feature>
<evidence type="ECO:0000256" key="1">
    <source>
        <dbReference type="ARBA" id="ARBA00004418"/>
    </source>
</evidence>
<accession>A0A5B0DZM8</accession>
<dbReference type="OrthoDB" id="9781890at2"/>
<evidence type="ECO:0000313" key="6">
    <source>
        <dbReference type="Proteomes" id="UP000324738"/>
    </source>
</evidence>
<dbReference type="PANTHER" id="PTHR30036:SF7">
    <property type="entry name" value="ABC TRANSPORTER PERIPLASMIC-BINDING PROTEIN YPHF"/>
    <property type="match status" value="1"/>
</dbReference>
<name>A0A5B0DZM8_9HYPH</name>
<dbReference type="Pfam" id="PF13407">
    <property type="entry name" value="Peripla_BP_4"/>
    <property type="match status" value="1"/>
</dbReference>
<dbReference type="SUPFAM" id="SSF53822">
    <property type="entry name" value="Periplasmic binding protein-like I"/>
    <property type="match status" value="1"/>
</dbReference>
<evidence type="ECO:0000313" key="5">
    <source>
        <dbReference type="EMBL" id="KAA0971896.1"/>
    </source>
</evidence>
<organism evidence="5 6">
    <name type="scientific">Aureimonas fodinaquatilis</name>
    <dbReference type="NCBI Taxonomy" id="2565783"/>
    <lineage>
        <taxon>Bacteria</taxon>
        <taxon>Pseudomonadati</taxon>
        <taxon>Pseudomonadota</taxon>
        <taxon>Alphaproteobacteria</taxon>
        <taxon>Hyphomicrobiales</taxon>
        <taxon>Aurantimonadaceae</taxon>
        <taxon>Aureimonas</taxon>
    </lineage>
</organism>
<evidence type="ECO:0000259" key="4">
    <source>
        <dbReference type="Pfam" id="PF13407"/>
    </source>
</evidence>
<keyword evidence="3" id="KW-0732">Signal</keyword>
<dbReference type="AlphaFoldDB" id="A0A5B0DZM8"/>
<dbReference type="PANTHER" id="PTHR30036">
    <property type="entry name" value="D-XYLOSE-BINDING PERIPLASMIC PROTEIN"/>
    <property type="match status" value="1"/>
</dbReference>
<feature type="domain" description="Periplasmic binding protein" evidence="4">
    <location>
        <begin position="35"/>
        <end position="292"/>
    </location>
</feature>
<dbReference type="CDD" id="cd20001">
    <property type="entry name" value="PBP1_LsrB_Quorum_Sensing-like"/>
    <property type="match status" value="1"/>
</dbReference>
<dbReference type="InterPro" id="IPR050555">
    <property type="entry name" value="Bact_Solute-Bind_Prot2"/>
</dbReference>
<dbReference type="RefSeq" id="WP_149297077.1">
    <property type="nucleotide sequence ID" value="NZ_VTWH01000001.1"/>
</dbReference>
<dbReference type="EMBL" id="VTWH01000001">
    <property type="protein sequence ID" value="KAA0971896.1"/>
    <property type="molecule type" value="Genomic_DNA"/>
</dbReference>
<evidence type="ECO:0000256" key="3">
    <source>
        <dbReference type="SAM" id="SignalP"/>
    </source>
</evidence>
<reference evidence="5 6" key="1">
    <citation type="submission" date="2019-08" db="EMBL/GenBank/DDBJ databases">
        <title>Aureimonas fodiniaquatilis sp. nov., isolated from a coal mine wastewater.</title>
        <authorList>
            <person name="Kim W."/>
        </authorList>
    </citation>
    <scope>NUCLEOTIDE SEQUENCE [LARGE SCALE GENOMIC DNA]</scope>
    <source>
        <strain evidence="5 6">CAU 1482</strain>
    </source>
</reference>
<comment type="similarity">
    <text evidence="2">Belongs to the bacterial solute-binding protein 2 family.</text>
</comment>
<dbReference type="Gene3D" id="3.40.50.2300">
    <property type="match status" value="2"/>
</dbReference>
<sequence>MRNHIRKLRTLLVTGVAMATCLAVLPAQAQEEKTFAVVVKVAGDPWWSRLEEGLVEFAAENPGIRVFMQGVSQADAALQAQLIEDLVAQNVDALGIVPISPQTLEPVIAKAREKGIVVVTHEGETQPTKDYDIEAFDNAAYGVHLMDQLAAGMGEEGEYAVFVGRLTNVSQNIWVDAAIAHQKEKYPNMTLVGDRNETGEDAATAYRKTLELLAAYPNIKGFQGSSSNDPIGIGQAVEEAGLEERTTVVSTSLVSLTRDLLETGAVDVISFWDPKLAGQAMMVAALRKINNEPIETGDDLGIVGYESVTVVDDVVYGAAWVDVTAENMDEYDF</sequence>
<dbReference type="InterPro" id="IPR028082">
    <property type="entry name" value="Peripla_BP_I"/>
</dbReference>
<dbReference type="GO" id="GO:0030246">
    <property type="term" value="F:carbohydrate binding"/>
    <property type="evidence" value="ECO:0007669"/>
    <property type="project" value="TreeGrafter"/>
</dbReference>
<dbReference type="InterPro" id="IPR025997">
    <property type="entry name" value="SBP_2_dom"/>
</dbReference>
<comment type="subcellular location">
    <subcellularLocation>
        <location evidence="1">Periplasm</location>
    </subcellularLocation>
</comment>
<comment type="caution">
    <text evidence="5">The sequence shown here is derived from an EMBL/GenBank/DDBJ whole genome shotgun (WGS) entry which is preliminary data.</text>
</comment>
<feature type="signal peptide" evidence="3">
    <location>
        <begin position="1"/>
        <end position="29"/>
    </location>
</feature>
<gene>
    <name evidence="5" type="ORF">FPY71_01855</name>
</gene>
<keyword evidence="6" id="KW-1185">Reference proteome</keyword>